<proteinExistence type="predicted"/>
<dbReference type="Proteomes" id="UP000015100">
    <property type="component" value="Unassembled WGS sequence"/>
</dbReference>
<dbReference type="OrthoDB" id="5396282at2759"/>
<dbReference type="AlphaFoldDB" id="S8APV9"/>
<evidence type="ECO:0008006" key="3">
    <source>
        <dbReference type="Google" id="ProtNLM"/>
    </source>
</evidence>
<dbReference type="OMA" id="WKEWWEN"/>
<accession>S8APV9</accession>
<name>S8APV9_DACHA</name>
<reference evidence="1 2" key="1">
    <citation type="journal article" date="2013" name="PLoS Genet.">
        <title>Genomic mechanisms accounting for the adaptation to parasitism in nematode-trapping fungi.</title>
        <authorList>
            <person name="Meerupati T."/>
            <person name="Andersson K.M."/>
            <person name="Friman E."/>
            <person name="Kumar D."/>
            <person name="Tunlid A."/>
            <person name="Ahren D."/>
        </authorList>
    </citation>
    <scope>NUCLEOTIDE SEQUENCE [LARGE SCALE GENOMIC DNA]</scope>
    <source>
        <strain evidence="1 2">CBS 200.50</strain>
    </source>
</reference>
<reference evidence="2" key="2">
    <citation type="submission" date="2013-04" db="EMBL/GenBank/DDBJ databases">
        <title>Genomic mechanisms accounting for the adaptation to parasitism in nematode-trapping fungi.</title>
        <authorList>
            <person name="Ahren D.G."/>
        </authorList>
    </citation>
    <scope>NUCLEOTIDE SEQUENCE [LARGE SCALE GENOMIC DNA]</scope>
    <source>
        <strain evidence="2">CBS 200.50</strain>
    </source>
</reference>
<gene>
    <name evidence="1" type="ORF">H072_1057</name>
</gene>
<organism evidence="1 2">
    <name type="scientific">Dactylellina haptotyla (strain CBS 200.50)</name>
    <name type="common">Nematode-trapping fungus</name>
    <name type="synonym">Monacrosporium haptotylum</name>
    <dbReference type="NCBI Taxonomy" id="1284197"/>
    <lineage>
        <taxon>Eukaryota</taxon>
        <taxon>Fungi</taxon>
        <taxon>Dikarya</taxon>
        <taxon>Ascomycota</taxon>
        <taxon>Pezizomycotina</taxon>
        <taxon>Orbiliomycetes</taxon>
        <taxon>Orbiliales</taxon>
        <taxon>Orbiliaceae</taxon>
        <taxon>Dactylellina</taxon>
    </lineage>
</organism>
<keyword evidence="2" id="KW-1185">Reference proteome</keyword>
<dbReference type="HOGENOM" id="CLU_940156_0_0_1"/>
<evidence type="ECO:0000313" key="2">
    <source>
        <dbReference type="Proteomes" id="UP000015100"/>
    </source>
</evidence>
<protein>
    <recommendedName>
        <fullName evidence="3">Protein kinase domain-containing protein</fullName>
    </recommendedName>
</protein>
<sequence>MISPENTTADNGEQPQQEIAIEADNQLRRARALAISRIYHSGHHAKSASDIVEIPAARPKLKSRSSMPETRLPGHEIEKSGLPSNLFDFNHLDANKVFVRDEAREIMHIFHVDPCPEARGGDPDRGVYYTTFTGRLAVLKFFGDGLGWKGLSMWQQECEARERLKRTGVLPEIFLSGEVILGKFGNRTCRGFAIVMERVEGQVLSNSEMSPKERRELEVALLKIMTVIREHNMVHGEPRRRNVMWDRERQRAVLLDWKEWWENDYGLKPHQREIEIIMASDKITRQAFTRHSYGSI</sequence>
<dbReference type="SUPFAM" id="SSF56112">
    <property type="entry name" value="Protein kinase-like (PK-like)"/>
    <property type="match status" value="1"/>
</dbReference>
<dbReference type="InterPro" id="IPR011009">
    <property type="entry name" value="Kinase-like_dom_sf"/>
</dbReference>
<evidence type="ECO:0000313" key="1">
    <source>
        <dbReference type="EMBL" id="EPS44995.1"/>
    </source>
</evidence>
<dbReference type="EMBL" id="AQGS01000024">
    <property type="protein sequence ID" value="EPS44995.1"/>
    <property type="molecule type" value="Genomic_DNA"/>
</dbReference>
<comment type="caution">
    <text evidence="1">The sequence shown here is derived from an EMBL/GenBank/DDBJ whole genome shotgun (WGS) entry which is preliminary data.</text>
</comment>